<dbReference type="Proteomes" id="UP000027778">
    <property type="component" value="Unassembled WGS sequence"/>
</dbReference>
<dbReference type="EMBL" id="JOTM01000025">
    <property type="protein sequence ID" value="KEK22783.1"/>
    <property type="molecule type" value="Genomic_DNA"/>
</dbReference>
<dbReference type="RefSeq" id="WP_033676785.1">
    <property type="nucleotide sequence ID" value="NZ_JOTM01000025.1"/>
</dbReference>
<keyword evidence="1 2" id="KW-0732">Signal</keyword>
<evidence type="ECO:0000313" key="3">
    <source>
        <dbReference type="EMBL" id="KEK22783.1"/>
    </source>
</evidence>
<keyword evidence="4" id="KW-1185">Reference proteome</keyword>
<sequence length="120" mass="13459">MKNKSVFIFCSLSLCFMIGMTACDKKKEEKKHTATSSTIAEKKKKETIDVNLFSQIKEGMTYNEVKELIGVEGDLLTEQGNNSAENHKQTFAWKGNTPQSFAEITFLDGKVRSKSQRGLS</sequence>
<dbReference type="InterPro" id="IPR024418">
    <property type="entry name" value="DUF3862"/>
</dbReference>
<dbReference type="InterPro" id="IPR037873">
    <property type="entry name" value="BamE-like"/>
</dbReference>
<dbReference type="PROSITE" id="PS51257">
    <property type="entry name" value="PROKAR_LIPOPROTEIN"/>
    <property type="match status" value="1"/>
</dbReference>
<evidence type="ECO:0000256" key="2">
    <source>
        <dbReference type="SAM" id="SignalP"/>
    </source>
</evidence>
<organism evidence="3 4">
    <name type="scientific">Bacillus gaemokensis</name>
    <dbReference type="NCBI Taxonomy" id="574375"/>
    <lineage>
        <taxon>Bacteria</taxon>
        <taxon>Bacillati</taxon>
        <taxon>Bacillota</taxon>
        <taxon>Bacilli</taxon>
        <taxon>Bacillales</taxon>
        <taxon>Bacillaceae</taxon>
        <taxon>Bacillus</taxon>
        <taxon>Bacillus cereus group</taxon>
    </lineage>
</organism>
<protein>
    <recommendedName>
        <fullName evidence="5">Lipoprotein</fullName>
    </recommendedName>
</protein>
<feature type="chain" id="PRO_5039155351" description="Lipoprotein" evidence="2">
    <location>
        <begin position="23"/>
        <end position="120"/>
    </location>
</feature>
<dbReference type="OrthoDB" id="2927954at2"/>
<feature type="signal peptide" evidence="2">
    <location>
        <begin position="1"/>
        <end position="22"/>
    </location>
</feature>
<dbReference type="Pfam" id="PF12978">
    <property type="entry name" value="DUF3862"/>
    <property type="match status" value="1"/>
</dbReference>
<gene>
    <name evidence="3" type="ORF">BAGA_16130</name>
</gene>
<reference evidence="3 4" key="1">
    <citation type="submission" date="2014-06" db="EMBL/GenBank/DDBJ databases">
        <title>Draft genome sequence of Bacillus gaemokensis JCM 15801 (MCCC 1A00707).</title>
        <authorList>
            <person name="Lai Q."/>
            <person name="Liu Y."/>
            <person name="Shao Z."/>
        </authorList>
    </citation>
    <scope>NUCLEOTIDE SEQUENCE [LARGE SCALE GENOMIC DNA]</scope>
    <source>
        <strain evidence="3 4">JCM 15801</strain>
    </source>
</reference>
<accession>A0A073KKB2</accession>
<proteinExistence type="predicted"/>
<dbReference type="STRING" id="574375.AZF08_24485"/>
<evidence type="ECO:0008006" key="5">
    <source>
        <dbReference type="Google" id="ProtNLM"/>
    </source>
</evidence>
<comment type="caution">
    <text evidence="3">The sequence shown here is derived from an EMBL/GenBank/DDBJ whole genome shotgun (WGS) entry which is preliminary data.</text>
</comment>
<dbReference type="AlphaFoldDB" id="A0A073KKB2"/>
<evidence type="ECO:0000256" key="1">
    <source>
        <dbReference type="ARBA" id="ARBA00022729"/>
    </source>
</evidence>
<evidence type="ECO:0000313" key="4">
    <source>
        <dbReference type="Proteomes" id="UP000027778"/>
    </source>
</evidence>
<dbReference type="Gene3D" id="3.30.1450.10">
    <property type="match status" value="1"/>
</dbReference>
<name>A0A073KKB2_9BACI</name>